<organism evidence="1 2">
    <name type="scientific">Microbacterium awajiense</name>
    <dbReference type="NCBI Taxonomy" id="415214"/>
    <lineage>
        <taxon>Bacteria</taxon>
        <taxon>Bacillati</taxon>
        <taxon>Actinomycetota</taxon>
        <taxon>Actinomycetes</taxon>
        <taxon>Micrococcales</taxon>
        <taxon>Microbacteriaceae</taxon>
        <taxon>Microbacterium</taxon>
    </lineage>
</organism>
<dbReference type="PANTHER" id="PTHR38479:SF2">
    <property type="entry name" value="WINGED HELIX DNA-BINDING DOMAIN-CONTAINING PROTEIN"/>
    <property type="match status" value="1"/>
</dbReference>
<dbReference type="InterPro" id="IPR009351">
    <property type="entry name" value="AlkZ-like"/>
</dbReference>
<evidence type="ECO:0000313" key="2">
    <source>
        <dbReference type="Proteomes" id="UP001501697"/>
    </source>
</evidence>
<dbReference type="Proteomes" id="UP001501697">
    <property type="component" value="Unassembled WGS sequence"/>
</dbReference>
<accession>A0ABP7AG78</accession>
<gene>
    <name evidence="1" type="ORF">GCM10022200_12830</name>
</gene>
<name>A0ABP7AG78_9MICO</name>
<proteinExistence type="predicted"/>
<sequence>MDTMRLRAERLRSHRLSAPAASLTEAASHLLAVQSQEFWGGRWALAVRTRGIERIAEVDALFDRGELVRSWTMRGTLHTIPARDLAWVLGVTGDRQFRSAASRHRRLGIDGDMLRRVERAVRGALRGDGRLTRAELFDLLGDLGIDPRDQRGVHLLQSLCLRGVIVQAGVVPREVGPAREQYFVLVEEWIEDAAPPADPLAEFFVRYIDGHGPAGAADFAWWTGLPLGTARVAAEAAGDRVREIDDGLFVGSSRPRPSTAAAEVVALPPFDEFYISYADRTVIGPPEILATVGPGANGMVRPLLVARGEIVATWAHSLAVGRHIDEPVRDLLLHGRATDDELSAALERYRRFVAG</sequence>
<comment type="caution">
    <text evidence="1">The sequence shown here is derived from an EMBL/GenBank/DDBJ whole genome shotgun (WGS) entry which is preliminary data.</text>
</comment>
<protein>
    <submittedName>
        <fullName evidence="1">Winged helix DNA-binding domain-containing protein</fullName>
    </submittedName>
</protein>
<dbReference type="RefSeq" id="WP_344737154.1">
    <property type="nucleotide sequence ID" value="NZ_BAAAYU010000004.1"/>
</dbReference>
<dbReference type="GO" id="GO:0003677">
    <property type="term" value="F:DNA binding"/>
    <property type="evidence" value="ECO:0007669"/>
    <property type="project" value="UniProtKB-KW"/>
</dbReference>
<reference evidence="2" key="1">
    <citation type="journal article" date="2019" name="Int. J. Syst. Evol. Microbiol.">
        <title>The Global Catalogue of Microorganisms (GCM) 10K type strain sequencing project: providing services to taxonomists for standard genome sequencing and annotation.</title>
        <authorList>
            <consortium name="The Broad Institute Genomics Platform"/>
            <consortium name="The Broad Institute Genome Sequencing Center for Infectious Disease"/>
            <person name="Wu L."/>
            <person name="Ma J."/>
        </authorList>
    </citation>
    <scope>NUCLEOTIDE SEQUENCE [LARGE SCALE GENOMIC DNA]</scope>
    <source>
        <strain evidence="2">JCM 16544</strain>
    </source>
</reference>
<evidence type="ECO:0000313" key="1">
    <source>
        <dbReference type="EMBL" id="GAA3631384.1"/>
    </source>
</evidence>
<dbReference type="PANTHER" id="PTHR38479">
    <property type="entry name" value="LMO0824 PROTEIN"/>
    <property type="match status" value="1"/>
</dbReference>
<keyword evidence="2" id="KW-1185">Reference proteome</keyword>
<dbReference type="Pfam" id="PF06224">
    <property type="entry name" value="AlkZ-like"/>
    <property type="match status" value="1"/>
</dbReference>
<dbReference type="EMBL" id="BAAAYU010000004">
    <property type="protein sequence ID" value="GAA3631384.1"/>
    <property type="molecule type" value="Genomic_DNA"/>
</dbReference>
<keyword evidence="1" id="KW-0238">DNA-binding</keyword>